<evidence type="ECO:0000313" key="4">
    <source>
        <dbReference type="EMBL" id="ETW27574.1"/>
    </source>
</evidence>
<evidence type="ECO:0000256" key="2">
    <source>
        <dbReference type="SAM" id="MobiDB-lite"/>
    </source>
</evidence>
<evidence type="ECO:0000256" key="1">
    <source>
        <dbReference type="ARBA" id="ARBA00022737"/>
    </source>
</evidence>
<dbReference type="Pfam" id="PF04046">
    <property type="entry name" value="PSP"/>
    <property type="match status" value="1"/>
</dbReference>
<feature type="compositionally biased region" description="Basic residues" evidence="2">
    <location>
        <begin position="387"/>
        <end position="401"/>
    </location>
</feature>
<sequence>MYKNKYIDEALYENFEDVYKKFKLHSKDGIENKEFSEQIQKSYFEDSESDDNDEEDEHRNSMKYKKNISKKTKKLLKRPSVMKLKEFAPKPELVEVWDTTSSDPYFYVWIKCLKNSIPVPQQWCQKRKYLHGKRGIEKIPYRLPPYIQDTKISEIRQAIKEKEEQKSLKQKMRDRVRPKLHTMDIDYQTLHDAFFKYATKPKLVKFAEVYYEGKEFELKKKKFRPGVISEKLRNALNIEPNEPLPWLINMQKYGLPPSFPYLKIPGLNVSSPNDPTSHMGKHIISKDENVDESGNIIYANFISQHVTDSNNNKYADDFLWGEMDDKYEDQEEDENDAEEPDEDHDQEEEEEEDDDEEDDEEADDEVDDEKEIDTYDENDDNINVVGRKMKKKKKKGKKKNIKQTDNIDHEHIDQKNIDINLNPHNEELLKNNYSSGIYSVMTNSKMNAGSYTPYMDSGITSVDLTSFISGYDTPKYIHNNHHTNFINAPNMKPYTILQREDVPIEQNALFASNIKYKINPPQPPLGKPPTLSEGYITPYTNVNTPKTPYVHIEIPNNAPATSTNIEDVRKELNKFEEISNKELESLAPKKGIRSIFVKDLLQQLVDDDKVKSEKVGLQNVFWVLKTEESSILQNKYQELIKKTDLNKSEEDLGEITTVTLLNGSIYKGTLKDNKLHGKGIVNFNDGSSYEGEFKNGKKEGKGKWSDGNGNSYEGEWLDDKRHGNGIYKTKDGFIFDGSFKENKRHGKATITTPDETKYICNFENDQEIGDVEFFFANGDHAYGSIKDGTLDNYGRYEFSNGDIYVGNFKNGLFHGKGYYKWNYGEDYKVYEGNYFKGKRNGTGQIIHSDGLLYENGKYIRILDKIDEIYNIKEIIQESSIKTSIFTDPYIYKQMYEVSTFKKIGTIKIIINK</sequence>
<dbReference type="SMART" id="SM00698">
    <property type="entry name" value="MORN"/>
    <property type="match status" value="6"/>
</dbReference>
<dbReference type="InterPro" id="IPR052584">
    <property type="entry name" value="U2_snRNP_Complex_Component"/>
</dbReference>
<dbReference type="EMBL" id="KI928065">
    <property type="protein sequence ID" value="ETW27574.1"/>
    <property type="molecule type" value="Genomic_DNA"/>
</dbReference>
<dbReference type="SMART" id="SM00581">
    <property type="entry name" value="PSP"/>
    <property type="match status" value="1"/>
</dbReference>
<dbReference type="SUPFAM" id="SSF82185">
    <property type="entry name" value="Histone H3 K4-specific methyltransferase SET7/9 N-terminal domain"/>
    <property type="match status" value="2"/>
</dbReference>
<dbReference type="Pfam" id="PF02493">
    <property type="entry name" value="MORN"/>
    <property type="match status" value="7"/>
</dbReference>
<accession>A0A024VFT1</accession>
<dbReference type="InterPro" id="IPR006568">
    <property type="entry name" value="PSP_pro-rich"/>
</dbReference>
<dbReference type="Proteomes" id="UP000030656">
    <property type="component" value="Unassembled WGS sequence"/>
</dbReference>
<dbReference type="InterPro" id="IPR003409">
    <property type="entry name" value="MORN"/>
</dbReference>
<name>A0A024VFT1_PLAFA</name>
<gene>
    <name evidence="4" type="ORF">PFFCH_05024</name>
</gene>
<feature type="region of interest" description="Disordered" evidence="2">
    <location>
        <begin position="328"/>
        <end position="405"/>
    </location>
</feature>
<dbReference type="PANTHER" id="PTHR12785:SF6">
    <property type="entry name" value="SPLICING FACTOR 3B SUBUNIT 2"/>
    <property type="match status" value="1"/>
</dbReference>
<reference evidence="4 5" key="2">
    <citation type="submission" date="2013-02" db="EMBL/GenBank/DDBJ databases">
        <title>The Genome Sequence of Plasmodium falciparum FCH/4.</title>
        <authorList>
            <consortium name="The Broad Institute Genome Sequencing Platform"/>
            <consortium name="The Broad Institute Genome Sequencing Center for Infectious Disease"/>
            <person name="Neafsey D."/>
            <person name="Cheeseman I."/>
            <person name="Volkman S."/>
            <person name="Adams J."/>
            <person name="Walker B."/>
            <person name="Young S.K."/>
            <person name="Zeng Q."/>
            <person name="Gargeya S."/>
            <person name="Fitzgerald M."/>
            <person name="Haas B."/>
            <person name="Abouelleil A."/>
            <person name="Alvarado L."/>
            <person name="Arachchi H.M."/>
            <person name="Berlin A.M."/>
            <person name="Chapman S.B."/>
            <person name="Dewar J."/>
            <person name="Goldberg J."/>
            <person name="Griggs A."/>
            <person name="Gujja S."/>
            <person name="Hansen M."/>
            <person name="Howarth C."/>
            <person name="Imamovic A."/>
            <person name="Larimer J."/>
            <person name="McCowan C."/>
            <person name="Murphy C."/>
            <person name="Neiman D."/>
            <person name="Pearson M."/>
            <person name="Priest M."/>
            <person name="Roberts A."/>
            <person name="Saif S."/>
            <person name="Shea T."/>
            <person name="Sisk P."/>
            <person name="Sykes S."/>
            <person name="Wortman J."/>
            <person name="Nusbaum C."/>
            <person name="Birren B."/>
        </authorList>
    </citation>
    <scope>NUCLEOTIDE SEQUENCE [LARGE SCALE GENOMIC DNA]</scope>
    <source>
        <strain evidence="4 5">FCH/4</strain>
    </source>
</reference>
<dbReference type="Pfam" id="PF04037">
    <property type="entry name" value="DUF382"/>
    <property type="match status" value="1"/>
</dbReference>
<proteinExistence type="predicted"/>
<dbReference type="GO" id="GO:0005634">
    <property type="term" value="C:nucleus"/>
    <property type="evidence" value="ECO:0007669"/>
    <property type="project" value="InterPro"/>
</dbReference>
<dbReference type="InterPro" id="IPR040453">
    <property type="entry name" value="Mnd1_HTH"/>
</dbReference>
<dbReference type="OrthoDB" id="10260794at2759"/>
<dbReference type="Pfam" id="PF03962">
    <property type="entry name" value="Mnd1"/>
    <property type="match status" value="1"/>
</dbReference>
<dbReference type="InterPro" id="IPR007180">
    <property type="entry name" value="DUF382"/>
</dbReference>
<keyword evidence="1" id="KW-0677">Repeat</keyword>
<evidence type="ECO:0000259" key="3">
    <source>
        <dbReference type="SMART" id="SM00581"/>
    </source>
</evidence>
<reference evidence="4 5" key="1">
    <citation type="submission" date="2013-02" db="EMBL/GenBank/DDBJ databases">
        <title>The Genome Annotation of Plasmodium falciparum FCH/4.</title>
        <authorList>
            <consortium name="The Broad Institute Genome Sequencing Platform"/>
            <consortium name="The Broad Institute Genome Sequencing Center for Infectious Disease"/>
            <person name="Neafsey D."/>
            <person name="Hoffman S."/>
            <person name="Volkman S."/>
            <person name="Rosenthal P."/>
            <person name="Walker B."/>
            <person name="Young S.K."/>
            <person name="Zeng Q."/>
            <person name="Gargeya S."/>
            <person name="Fitzgerald M."/>
            <person name="Haas B."/>
            <person name="Abouelleil A."/>
            <person name="Allen A.W."/>
            <person name="Alvarado L."/>
            <person name="Arachchi H.M."/>
            <person name="Berlin A.M."/>
            <person name="Chapman S.B."/>
            <person name="Gainer-Dewar J."/>
            <person name="Goldberg J."/>
            <person name="Griggs A."/>
            <person name="Gujja S."/>
            <person name="Hansen M."/>
            <person name="Howarth C."/>
            <person name="Imamovic A."/>
            <person name="Ireland A."/>
            <person name="Larimer J."/>
            <person name="McCowan C."/>
            <person name="Murphy C."/>
            <person name="Pearson M."/>
            <person name="Poon T.W."/>
            <person name="Priest M."/>
            <person name="Roberts A."/>
            <person name="Saif S."/>
            <person name="Shea T."/>
            <person name="Sisk P."/>
            <person name="Sykes S."/>
            <person name="Wortman J."/>
            <person name="Nusbaum C."/>
            <person name="Birren B."/>
        </authorList>
    </citation>
    <scope>NUCLEOTIDE SEQUENCE [LARGE SCALE GENOMIC DNA]</scope>
    <source>
        <strain evidence="4 5">FCH/4</strain>
    </source>
</reference>
<feature type="compositionally biased region" description="Acidic residues" evidence="2">
    <location>
        <begin position="328"/>
        <end position="380"/>
    </location>
</feature>
<evidence type="ECO:0000313" key="5">
    <source>
        <dbReference type="Proteomes" id="UP000030656"/>
    </source>
</evidence>
<dbReference type="Gene3D" id="2.20.110.10">
    <property type="entry name" value="Histone H3 K4-specific methyltransferase SET7/9 N-terminal domain"/>
    <property type="match status" value="3"/>
</dbReference>
<feature type="domain" description="PSP proline-rich" evidence="3">
    <location>
        <begin position="220"/>
        <end position="273"/>
    </location>
</feature>
<dbReference type="PANTHER" id="PTHR12785">
    <property type="entry name" value="SPLICING FACTOR 3B"/>
    <property type="match status" value="1"/>
</dbReference>
<organism evidence="4 5">
    <name type="scientific">Plasmodium falciparum FCH/4</name>
    <dbReference type="NCBI Taxonomy" id="1036724"/>
    <lineage>
        <taxon>Eukaryota</taxon>
        <taxon>Sar</taxon>
        <taxon>Alveolata</taxon>
        <taxon>Apicomplexa</taxon>
        <taxon>Aconoidasida</taxon>
        <taxon>Haemosporida</taxon>
        <taxon>Plasmodiidae</taxon>
        <taxon>Plasmodium</taxon>
        <taxon>Plasmodium (Laverania)</taxon>
    </lineage>
</organism>
<dbReference type="AlphaFoldDB" id="A0A024VFT1"/>
<protein>
    <recommendedName>
        <fullName evidence="3">PSP proline-rich domain-containing protein</fullName>
    </recommendedName>
</protein>